<evidence type="ECO:0000313" key="1">
    <source>
        <dbReference type="EMBL" id="GIY98181.1"/>
    </source>
</evidence>
<name>A0AAV4XSQ1_CAEEX</name>
<accession>A0AAV4XSQ1</accession>
<organism evidence="1 2">
    <name type="scientific">Caerostris extrusa</name>
    <name type="common">Bark spider</name>
    <name type="synonym">Caerostris bankana</name>
    <dbReference type="NCBI Taxonomy" id="172846"/>
    <lineage>
        <taxon>Eukaryota</taxon>
        <taxon>Metazoa</taxon>
        <taxon>Ecdysozoa</taxon>
        <taxon>Arthropoda</taxon>
        <taxon>Chelicerata</taxon>
        <taxon>Arachnida</taxon>
        <taxon>Araneae</taxon>
        <taxon>Araneomorphae</taxon>
        <taxon>Entelegynae</taxon>
        <taxon>Araneoidea</taxon>
        <taxon>Araneidae</taxon>
        <taxon>Caerostris</taxon>
    </lineage>
</organism>
<dbReference type="AlphaFoldDB" id="A0AAV4XSQ1"/>
<evidence type="ECO:0008006" key="3">
    <source>
        <dbReference type="Google" id="ProtNLM"/>
    </source>
</evidence>
<gene>
    <name evidence="1" type="ORF">CEXT_186271</name>
</gene>
<dbReference type="Proteomes" id="UP001054945">
    <property type="component" value="Unassembled WGS sequence"/>
</dbReference>
<keyword evidence="2" id="KW-1185">Reference proteome</keyword>
<feature type="non-terminal residue" evidence="1">
    <location>
        <position position="1"/>
    </location>
</feature>
<dbReference type="EMBL" id="BPLR01018266">
    <property type="protein sequence ID" value="GIY98181.1"/>
    <property type="molecule type" value="Genomic_DNA"/>
</dbReference>
<reference evidence="1 2" key="1">
    <citation type="submission" date="2021-06" db="EMBL/GenBank/DDBJ databases">
        <title>Caerostris extrusa draft genome.</title>
        <authorList>
            <person name="Kono N."/>
            <person name="Arakawa K."/>
        </authorList>
    </citation>
    <scope>NUCLEOTIDE SEQUENCE [LARGE SCALE GENOMIC DNA]</scope>
</reference>
<proteinExistence type="predicted"/>
<evidence type="ECO:0000313" key="2">
    <source>
        <dbReference type="Proteomes" id="UP001054945"/>
    </source>
</evidence>
<sequence>KRRPKQKSLKARGKSRTNEMYLLQPPQQRISAFSKRRPKTQWRLKKTWKNRLVIKEELCKRFAISFDYAVARFFSPP</sequence>
<protein>
    <recommendedName>
        <fullName evidence="3">Ribosomal protein L32</fullName>
    </recommendedName>
</protein>
<comment type="caution">
    <text evidence="1">The sequence shown here is derived from an EMBL/GenBank/DDBJ whole genome shotgun (WGS) entry which is preliminary data.</text>
</comment>